<evidence type="ECO:0000256" key="4">
    <source>
        <dbReference type="ARBA" id="ARBA00022692"/>
    </source>
</evidence>
<keyword evidence="9" id="KW-0406">Ion transport</keyword>
<organism evidence="10 11">
    <name type="scientific">Clostridium sartagoforme</name>
    <dbReference type="NCBI Taxonomy" id="84031"/>
    <lineage>
        <taxon>Bacteria</taxon>
        <taxon>Bacillati</taxon>
        <taxon>Bacillota</taxon>
        <taxon>Clostridia</taxon>
        <taxon>Eubacteriales</taxon>
        <taxon>Clostridiaceae</taxon>
        <taxon>Clostridium</taxon>
    </lineage>
</organism>
<dbReference type="PANTHER" id="PTHR30341">
    <property type="entry name" value="SODIUM ION/PROTON ANTIPORTER NHAA-RELATED"/>
    <property type="match status" value="1"/>
</dbReference>
<evidence type="ECO:0000313" key="11">
    <source>
        <dbReference type="Proteomes" id="UP000306888"/>
    </source>
</evidence>
<evidence type="ECO:0000313" key="10">
    <source>
        <dbReference type="EMBL" id="TGY43708.1"/>
    </source>
</evidence>
<accession>A0A4S2DMX1</accession>
<keyword evidence="5 9" id="KW-1133">Transmembrane helix</keyword>
<comment type="similarity">
    <text evidence="9">Belongs to the NhaA Na(+)/H(+) (TC 2.A.33) antiporter family.</text>
</comment>
<feature type="transmembrane region" description="Helical" evidence="9">
    <location>
        <begin position="20"/>
        <end position="38"/>
    </location>
</feature>
<keyword evidence="4 9" id="KW-0812">Transmembrane</keyword>
<feature type="transmembrane region" description="Helical" evidence="9">
    <location>
        <begin position="122"/>
        <end position="142"/>
    </location>
</feature>
<dbReference type="PANTHER" id="PTHR30341:SF0">
    <property type="entry name" value="NA(+)_H(+) ANTIPORTER NHAA"/>
    <property type="match status" value="1"/>
</dbReference>
<evidence type="ECO:0000256" key="1">
    <source>
        <dbReference type="ARBA" id="ARBA00004429"/>
    </source>
</evidence>
<feature type="transmembrane region" description="Helical" evidence="9">
    <location>
        <begin position="290"/>
        <end position="312"/>
    </location>
</feature>
<comment type="catalytic activity">
    <reaction evidence="9">
        <text>Na(+)(in) + 2 H(+)(out) = Na(+)(out) + 2 H(+)(in)</text>
        <dbReference type="Rhea" id="RHEA:29251"/>
        <dbReference type="ChEBI" id="CHEBI:15378"/>
        <dbReference type="ChEBI" id="CHEBI:29101"/>
    </reaction>
</comment>
<feature type="transmembrane region" description="Helical" evidence="9">
    <location>
        <begin position="154"/>
        <end position="175"/>
    </location>
</feature>
<keyword evidence="3 9" id="KW-1003">Cell membrane</keyword>
<comment type="caution">
    <text evidence="10">The sequence shown here is derived from an EMBL/GenBank/DDBJ whole genome shotgun (WGS) entry which is preliminary data.</text>
</comment>
<dbReference type="EMBL" id="SRYR01000001">
    <property type="protein sequence ID" value="TGY43708.1"/>
    <property type="molecule type" value="Genomic_DNA"/>
</dbReference>
<evidence type="ECO:0000256" key="7">
    <source>
        <dbReference type="ARBA" id="ARBA00023136"/>
    </source>
</evidence>
<dbReference type="RefSeq" id="WP_136004301.1">
    <property type="nucleotide sequence ID" value="NZ_SRYR01000001.1"/>
</dbReference>
<protein>
    <recommendedName>
        <fullName evidence="9">Na(+)/H(+) antiporter NhaA</fullName>
    </recommendedName>
    <alternativeName>
        <fullName evidence="9">Sodium/proton antiporter NhaA</fullName>
    </alternativeName>
</protein>
<feature type="transmembrane region" description="Helical" evidence="9">
    <location>
        <begin position="366"/>
        <end position="385"/>
    </location>
</feature>
<evidence type="ECO:0000256" key="5">
    <source>
        <dbReference type="ARBA" id="ARBA00022989"/>
    </source>
</evidence>
<feature type="transmembrane region" description="Helical" evidence="9">
    <location>
        <begin position="96"/>
        <end position="116"/>
    </location>
</feature>
<name>A0A4S2DMX1_9CLOT</name>
<dbReference type="Gene3D" id="1.20.1530.10">
    <property type="entry name" value="Na+/H+ antiporter like domain"/>
    <property type="match status" value="1"/>
</dbReference>
<evidence type="ECO:0000256" key="6">
    <source>
        <dbReference type="ARBA" id="ARBA00023053"/>
    </source>
</evidence>
<dbReference type="GO" id="GO:0005886">
    <property type="term" value="C:plasma membrane"/>
    <property type="evidence" value="ECO:0007669"/>
    <property type="project" value="UniProtKB-SubCell"/>
</dbReference>
<evidence type="ECO:0000256" key="2">
    <source>
        <dbReference type="ARBA" id="ARBA00022449"/>
    </source>
</evidence>
<feature type="transmembrane region" description="Helical" evidence="9">
    <location>
        <begin position="258"/>
        <end position="278"/>
    </location>
</feature>
<feature type="transmembrane region" description="Helical" evidence="9">
    <location>
        <begin position="58"/>
        <end position="76"/>
    </location>
</feature>
<dbReference type="InterPro" id="IPR004670">
    <property type="entry name" value="NhaA"/>
</dbReference>
<feature type="transmembrane region" description="Helical" evidence="9">
    <location>
        <begin position="332"/>
        <end position="354"/>
    </location>
</feature>
<dbReference type="OrthoDB" id="9808135at2"/>
<dbReference type="GO" id="GO:0015385">
    <property type="term" value="F:sodium:proton antiporter activity"/>
    <property type="evidence" value="ECO:0007669"/>
    <property type="project" value="UniProtKB-UniRule"/>
</dbReference>
<evidence type="ECO:0000256" key="8">
    <source>
        <dbReference type="ARBA" id="ARBA00023201"/>
    </source>
</evidence>
<gene>
    <name evidence="9 10" type="primary">nhaA</name>
    <name evidence="10" type="ORF">E5347_02520</name>
</gene>
<keyword evidence="2 9" id="KW-0050">Antiport</keyword>
<keyword evidence="6 9" id="KW-0915">Sodium</keyword>
<dbReference type="GO" id="GO:0006885">
    <property type="term" value="P:regulation of pH"/>
    <property type="evidence" value="ECO:0007669"/>
    <property type="project" value="UniProtKB-UniRule"/>
</dbReference>
<reference evidence="10 11" key="1">
    <citation type="submission" date="2019-04" db="EMBL/GenBank/DDBJ databases">
        <title>Microbes associate with the intestines of laboratory mice.</title>
        <authorList>
            <person name="Navarre W."/>
            <person name="Wong E."/>
            <person name="Huang K."/>
            <person name="Tropini C."/>
            <person name="Ng K."/>
            <person name="Yu B."/>
        </authorList>
    </citation>
    <scope>NUCLEOTIDE SEQUENCE [LARGE SCALE GENOMIC DNA]</scope>
    <source>
        <strain evidence="10 11">NM50_B9-20</strain>
    </source>
</reference>
<dbReference type="AlphaFoldDB" id="A0A4S2DMX1"/>
<dbReference type="InterPro" id="IPR023171">
    <property type="entry name" value="Na/H_antiporter_dom_sf"/>
</dbReference>
<keyword evidence="9" id="KW-0813">Transport</keyword>
<evidence type="ECO:0000256" key="3">
    <source>
        <dbReference type="ARBA" id="ARBA00022475"/>
    </source>
</evidence>
<proteinExistence type="inferred from homology"/>
<comment type="function">
    <text evidence="9">Na(+)/H(+) antiporter that extrudes sodium in exchange for external protons.</text>
</comment>
<dbReference type="NCBIfam" id="TIGR00773">
    <property type="entry name" value="NhaA"/>
    <property type="match status" value="1"/>
</dbReference>
<keyword evidence="7 9" id="KW-0472">Membrane</keyword>
<keyword evidence="8 9" id="KW-0739">Sodium transport</keyword>
<dbReference type="Proteomes" id="UP000306888">
    <property type="component" value="Unassembled WGS sequence"/>
</dbReference>
<sequence>MNFMDTKVSSKLHTIIKSEILPCILLLMATILSLIIANTPFKDLYNYLFNDINIFFNMNLNTFINDFLMAVFFLVVGCEIKKEIVSGSLSQIKKAAFPIVAALGGIVVPATIYFLLNRNSEFLSGLGIPISTDIAFALGAFMIFKSKLNDSSKIFLLTVAIVDDLIAILIIGLFYSNGISFLPLLIATGIFVLLLTLKRVDKTHNLVPYFILGLFLWFFIYISGINPTISGVLLAIALPINSSTISRKKSALEITEYALSPYANLIILPLFALSNTAITFSVNEFPKGSLAVALGIILGLVIGKPLGIMLSTSIGTKLNLIEKPKDISWGNLYSVGMLAGIGFTMSIFVSEIAFASNLQMLNLAKISILLSAMITCLIAAIAINYDLSFFSILTKAKKLVKVS</sequence>
<dbReference type="Pfam" id="PF06965">
    <property type="entry name" value="Na_H_antiport_1"/>
    <property type="match status" value="1"/>
</dbReference>
<feature type="transmembrane region" description="Helical" evidence="9">
    <location>
        <begin position="181"/>
        <end position="197"/>
    </location>
</feature>
<dbReference type="HAMAP" id="MF_01844">
    <property type="entry name" value="NhaA"/>
    <property type="match status" value="1"/>
</dbReference>
<keyword evidence="11" id="KW-1185">Reference proteome</keyword>
<feature type="transmembrane region" description="Helical" evidence="9">
    <location>
        <begin position="209"/>
        <end position="238"/>
    </location>
</feature>
<evidence type="ECO:0000256" key="9">
    <source>
        <dbReference type="HAMAP-Rule" id="MF_01844"/>
    </source>
</evidence>
<comment type="subcellular location">
    <subcellularLocation>
        <location evidence="1">Cell inner membrane</location>
        <topology evidence="1">Multi-pass membrane protein</topology>
    </subcellularLocation>
    <subcellularLocation>
        <location evidence="9">Cell membrane</location>
        <topology evidence="9">Multi-pass membrane protein</topology>
    </subcellularLocation>
</comment>